<dbReference type="InterPro" id="IPR050863">
    <property type="entry name" value="CenT-Element_Derived"/>
</dbReference>
<accession>A0AAV2SA29</accession>
<dbReference type="GO" id="GO:0003677">
    <property type="term" value="F:DNA binding"/>
    <property type="evidence" value="ECO:0007669"/>
    <property type="project" value="TreeGrafter"/>
</dbReference>
<evidence type="ECO:0000313" key="2">
    <source>
        <dbReference type="EMBL" id="CAL4172119.1"/>
    </source>
</evidence>
<dbReference type="EMBL" id="CAXKWB010052027">
    <property type="protein sequence ID" value="CAL4172119.1"/>
    <property type="molecule type" value="Genomic_DNA"/>
</dbReference>
<dbReference type="GO" id="GO:0005634">
    <property type="term" value="C:nucleus"/>
    <property type="evidence" value="ECO:0007669"/>
    <property type="project" value="TreeGrafter"/>
</dbReference>
<proteinExistence type="predicted"/>
<organism evidence="2 3">
    <name type="scientific">Meganyctiphanes norvegica</name>
    <name type="common">Northern krill</name>
    <name type="synonym">Thysanopoda norvegica</name>
    <dbReference type="NCBI Taxonomy" id="48144"/>
    <lineage>
        <taxon>Eukaryota</taxon>
        <taxon>Metazoa</taxon>
        <taxon>Ecdysozoa</taxon>
        <taxon>Arthropoda</taxon>
        <taxon>Crustacea</taxon>
        <taxon>Multicrustacea</taxon>
        <taxon>Malacostraca</taxon>
        <taxon>Eumalacostraca</taxon>
        <taxon>Eucarida</taxon>
        <taxon>Euphausiacea</taxon>
        <taxon>Euphausiidae</taxon>
        <taxon>Meganyctiphanes</taxon>
    </lineage>
</organism>
<dbReference type="PANTHER" id="PTHR19303:SF74">
    <property type="entry name" value="POGO TRANSPOSABLE ELEMENT WITH KRAB DOMAIN"/>
    <property type="match status" value="1"/>
</dbReference>
<dbReference type="Pfam" id="PF03184">
    <property type="entry name" value="DDE_1"/>
    <property type="match status" value="1"/>
</dbReference>
<feature type="non-terminal residue" evidence="2">
    <location>
        <position position="1"/>
    </location>
</feature>
<dbReference type="PANTHER" id="PTHR19303">
    <property type="entry name" value="TRANSPOSON"/>
    <property type="match status" value="1"/>
</dbReference>
<evidence type="ECO:0000313" key="3">
    <source>
        <dbReference type="Proteomes" id="UP001497623"/>
    </source>
</evidence>
<gene>
    <name evidence="2" type="ORF">MNOR_LOCUS34237</name>
</gene>
<evidence type="ECO:0000259" key="1">
    <source>
        <dbReference type="Pfam" id="PF03184"/>
    </source>
</evidence>
<dbReference type="Proteomes" id="UP001497623">
    <property type="component" value="Unassembled WGS sequence"/>
</dbReference>
<keyword evidence="3" id="KW-1185">Reference proteome</keyword>
<dbReference type="AlphaFoldDB" id="A0AAV2SA29"/>
<feature type="non-terminal residue" evidence="2">
    <location>
        <position position="176"/>
    </location>
</feature>
<name>A0AAV2SA29_MEGNR</name>
<comment type="caution">
    <text evidence="2">The sequence shown here is derived from an EMBL/GenBank/DDBJ whole genome shotgun (WGS) entry which is preliminary data.</text>
</comment>
<reference evidence="2 3" key="1">
    <citation type="submission" date="2024-05" db="EMBL/GenBank/DDBJ databases">
        <authorList>
            <person name="Wallberg A."/>
        </authorList>
    </citation>
    <scope>NUCLEOTIDE SEQUENCE [LARGE SCALE GENOMIC DNA]</scope>
</reference>
<dbReference type="InterPro" id="IPR004875">
    <property type="entry name" value="DDE_SF_endonuclease_dom"/>
</dbReference>
<sequence>PGEFYEAQNSNRLLNADEFAAAIKESPKGDSINKHLMFKRDREATQFIGTDKPMHSVIVCISASGKFFDPMIVYNGPEGTNNQLTHIGSFDRINSSNGWMDPDIFNIWLKHLNTNLDCIQVKRPVLLLLNSYASHVSIASYELAKQSGILLFYLPPHSSHALQPLDVGLFGSLKIR</sequence>
<protein>
    <recommendedName>
        <fullName evidence="1">DDE-1 domain-containing protein</fullName>
    </recommendedName>
</protein>
<feature type="domain" description="DDE-1" evidence="1">
    <location>
        <begin position="57"/>
        <end position="174"/>
    </location>
</feature>